<accession>A0ABQ3NSD9</accession>
<keyword evidence="4" id="KW-1185">Reference proteome</keyword>
<dbReference type="EMBL" id="BNDV01000010">
    <property type="protein sequence ID" value="GHI15676.1"/>
    <property type="molecule type" value="Genomic_DNA"/>
</dbReference>
<proteinExistence type="predicted"/>
<protein>
    <recommendedName>
        <fullName evidence="5">Lipoprotein</fullName>
    </recommendedName>
</protein>
<evidence type="ECO:0000256" key="2">
    <source>
        <dbReference type="SAM" id="SignalP"/>
    </source>
</evidence>
<organism evidence="3 4">
    <name type="scientific">Streptomyces virginiae</name>
    <name type="common">Streptomyces cinnamonensis</name>
    <dbReference type="NCBI Taxonomy" id="1961"/>
    <lineage>
        <taxon>Bacteria</taxon>
        <taxon>Bacillati</taxon>
        <taxon>Actinomycetota</taxon>
        <taxon>Actinomycetes</taxon>
        <taxon>Kitasatosporales</taxon>
        <taxon>Streptomycetaceae</taxon>
        <taxon>Streptomyces</taxon>
    </lineage>
</organism>
<feature type="compositionally biased region" description="Low complexity" evidence="1">
    <location>
        <begin position="33"/>
        <end position="54"/>
    </location>
</feature>
<feature type="region of interest" description="Disordered" evidence="1">
    <location>
        <begin position="24"/>
        <end position="54"/>
    </location>
</feature>
<evidence type="ECO:0000313" key="3">
    <source>
        <dbReference type="EMBL" id="GHI15676.1"/>
    </source>
</evidence>
<dbReference type="GeneID" id="86958829"/>
<feature type="signal peptide" evidence="2">
    <location>
        <begin position="1"/>
        <end position="23"/>
    </location>
</feature>
<keyword evidence="2" id="KW-0732">Signal</keyword>
<reference evidence="4" key="1">
    <citation type="submission" date="2020-09" db="EMBL/GenBank/DDBJ databases">
        <title>Whole genome shotgun sequence of Streptomyces cinnamonensis NBRC 15873.</title>
        <authorList>
            <person name="Komaki H."/>
            <person name="Tamura T."/>
        </authorList>
    </citation>
    <scope>NUCLEOTIDE SEQUENCE [LARGE SCALE GENOMIC DNA]</scope>
    <source>
        <strain evidence="4">NBRC 15873</strain>
    </source>
</reference>
<name>A0ABQ3NSD9_STRVG</name>
<evidence type="ECO:0000256" key="1">
    <source>
        <dbReference type="SAM" id="MobiDB-lite"/>
    </source>
</evidence>
<dbReference type="Proteomes" id="UP000660554">
    <property type="component" value="Unassembled WGS sequence"/>
</dbReference>
<comment type="caution">
    <text evidence="3">The sequence shown here is derived from an EMBL/GenBank/DDBJ whole genome shotgun (WGS) entry which is preliminary data.</text>
</comment>
<sequence length="182" mass="18656">MRKVRWAAAAAGAVLLIAGCGSGGDPAQDRGSDAPSAGGSAPAKAASDGSGSPDIAAVRTEIAAAATAAGFTERTPDKIPPALTSCTIRWQSDGAKVTDSRKSYDSTVATLTGGGWKESGRNEERTSVTAAFDKSGWHLIAIHHPQGRVDGTDLDSFIANDTGPACEKLFQEDLAEKTKPQS</sequence>
<dbReference type="PROSITE" id="PS51257">
    <property type="entry name" value="PROKAR_LIPOPROTEIN"/>
    <property type="match status" value="1"/>
</dbReference>
<gene>
    <name evidence="3" type="ORF">Scinn_51390</name>
</gene>
<feature type="chain" id="PRO_5046652550" description="Lipoprotein" evidence="2">
    <location>
        <begin position="24"/>
        <end position="182"/>
    </location>
</feature>
<evidence type="ECO:0008006" key="5">
    <source>
        <dbReference type="Google" id="ProtNLM"/>
    </source>
</evidence>
<evidence type="ECO:0000313" key="4">
    <source>
        <dbReference type="Proteomes" id="UP000660554"/>
    </source>
</evidence>
<dbReference type="RefSeq" id="WP_051734932.1">
    <property type="nucleotide sequence ID" value="NZ_BMRU01000019.1"/>
</dbReference>